<evidence type="ECO:0000313" key="2">
    <source>
        <dbReference type="Proteomes" id="UP000248349"/>
    </source>
</evidence>
<gene>
    <name evidence="1" type="ORF">BP01DRAFT_379528</name>
</gene>
<dbReference type="STRING" id="1450539.A0A318ZL46"/>
<organism evidence="1 2">
    <name type="scientific">Aspergillus saccharolyticus JOP 1030-1</name>
    <dbReference type="NCBI Taxonomy" id="1450539"/>
    <lineage>
        <taxon>Eukaryota</taxon>
        <taxon>Fungi</taxon>
        <taxon>Dikarya</taxon>
        <taxon>Ascomycota</taxon>
        <taxon>Pezizomycotina</taxon>
        <taxon>Eurotiomycetes</taxon>
        <taxon>Eurotiomycetidae</taxon>
        <taxon>Eurotiales</taxon>
        <taxon>Aspergillaceae</taxon>
        <taxon>Aspergillus</taxon>
        <taxon>Aspergillus subgen. Circumdati</taxon>
    </lineage>
</organism>
<evidence type="ECO:0000313" key="1">
    <source>
        <dbReference type="EMBL" id="PYH48331.1"/>
    </source>
</evidence>
<keyword evidence="2" id="KW-1185">Reference proteome</keyword>
<proteinExistence type="predicted"/>
<reference evidence="1 2" key="1">
    <citation type="submission" date="2016-12" db="EMBL/GenBank/DDBJ databases">
        <title>The genomes of Aspergillus section Nigri reveals drivers in fungal speciation.</title>
        <authorList>
            <consortium name="DOE Joint Genome Institute"/>
            <person name="Vesth T.C."/>
            <person name="Nybo J."/>
            <person name="Theobald S."/>
            <person name="Brandl J."/>
            <person name="Frisvad J.C."/>
            <person name="Nielsen K.F."/>
            <person name="Lyhne E.K."/>
            <person name="Kogle M.E."/>
            <person name="Kuo A."/>
            <person name="Riley R."/>
            <person name="Clum A."/>
            <person name="Nolan M."/>
            <person name="Lipzen A."/>
            <person name="Salamov A."/>
            <person name="Henrissat B."/>
            <person name="Wiebenga A."/>
            <person name="De Vries R.P."/>
            <person name="Grigoriev I.V."/>
            <person name="Mortensen U.H."/>
            <person name="Andersen M.R."/>
            <person name="Baker S.E."/>
        </authorList>
    </citation>
    <scope>NUCLEOTIDE SEQUENCE [LARGE SCALE GENOMIC DNA]</scope>
    <source>
        <strain evidence="1 2">JOP 1030-1</strain>
    </source>
</reference>
<sequence>MPEFYPSISDDMRDGVLRQSVFLVASAPLQGPNEAAYIDAIGSGSETISHVRDRISVMFCSFDAAPRIVRFFCNGLMIDQPEFPHTLDHMGGKAVVGARAITRLDVFKVASLPFLPRKSPALRLLRSCVRILFIHAYAW</sequence>
<dbReference type="EMBL" id="KZ821221">
    <property type="protein sequence ID" value="PYH48331.1"/>
    <property type="molecule type" value="Genomic_DNA"/>
</dbReference>
<protein>
    <submittedName>
        <fullName evidence="1">Uncharacterized protein</fullName>
    </submittedName>
</protein>
<dbReference type="RefSeq" id="XP_025434313.1">
    <property type="nucleotide sequence ID" value="XM_025577157.1"/>
</dbReference>
<dbReference type="Proteomes" id="UP000248349">
    <property type="component" value="Unassembled WGS sequence"/>
</dbReference>
<name>A0A318ZL46_9EURO</name>
<accession>A0A318ZL46</accession>
<dbReference type="PANTHER" id="PTHR39336:SF1">
    <property type="entry name" value="PYRIDOXAMINE PHOSPHATE OXIDASE FAMILY PROTEIN (AFU_ORTHOLOGUE AFUA_6G11440)"/>
    <property type="match status" value="1"/>
</dbReference>
<dbReference type="GeneID" id="37078386"/>
<dbReference type="OrthoDB" id="539398at2759"/>
<dbReference type="AlphaFoldDB" id="A0A318ZL46"/>
<dbReference type="PANTHER" id="PTHR39336">
    <property type="entry name" value="PYRIDOXAMINE PHOSPHATE OXIDASE FAMILY PROTEIN (AFU_ORTHOLOGUE AFUA_6G11440)"/>
    <property type="match status" value="1"/>
</dbReference>